<protein>
    <submittedName>
        <fullName evidence="2">Uncharacterized protein</fullName>
    </submittedName>
</protein>
<keyword evidence="3" id="KW-1185">Reference proteome</keyword>
<dbReference type="EMBL" id="AAWS01000001">
    <property type="protein sequence ID" value="EAY31970.1"/>
    <property type="molecule type" value="Genomic_DNA"/>
</dbReference>
<organism evidence="2 3">
    <name type="scientific">Microscilla marina ATCC 23134</name>
    <dbReference type="NCBI Taxonomy" id="313606"/>
    <lineage>
        <taxon>Bacteria</taxon>
        <taxon>Pseudomonadati</taxon>
        <taxon>Bacteroidota</taxon>
        <taxon>Cytophagia</taxon>
        <taxon>Cytophagales</taxon>
        <taxon>Microscillaceae</taxon>
        <taxon>Microscilla</taxon>
    </lineage>
</organism>
<proteinExistence type="predicted"/>
<keyword evidence="1" id="KW-0472">Membrane</keyword>
<feature type="transmembrane region" description="Helical" evidence="1">
    <location>
        <begin position="20"/>
        <end position="37"/>
    </location>
</feature>
<keyword evidence="1" id="KW-1133">Transmembrane helix</keyword>
<evidence type="ECO:0000313" key="3">
    <source>
        <dbReference type="Proteomes" id="UP000004095"/>
    </source>
</evidence>
<accession>A1ZCG8</accession>
<keyword evidence="1" id="KW-0812">Transmembrane</keyword>
<evidence type="ECO:0000256" key="1">
    <source>
        <dbReference type="SAM" id="Phobius"/>
    </source>
</evidence>
<reference evidence="2 3" key="1">
    <citation type="submission" date="2007-01" db="EMBL/GenBank/DDBJ databases">
        <authorList>
            <person name="Haygood M."/>
            <person name="Podell S."/>
            <person name="Anderson C."/>
            <person name="Hopkinson B."/>
            <person name="Roe K."/>
            <person name="Barbeau K."/>
            <person name="Gaasterland T."/>
            <person name="Ferriera S."/>
            <person name="Johnson J."/>
            <person name="Kravitz S."/>
            <person name="Beeson K."/>
            <person name="Sutton G."/>
            <person name="Rogers Y.-H."/>
            <person name="Friedman R."/>
            <person name="Frazier M."/>
            <person name="Venter J.C."/>
        </authorList>
    </citation>
    <scope>NUCLEOTIDE SEQUENCE [LARGE SCALE GENOMIC DNA]</scope>
    <source>
        <strain evidence="2 3">ATCC 23134</strain>
    </source>
</reference>
<dbReference type="Proteomes" id="UP000004095">
    <property type="component" value="Unassembled WGS sequence"/>
</dbReference>
<evidence type="ECO:0000313" key="2">
    <source>
        <dbReference type="EMBL" id="EAY31970.1"/>
    </source>
</evidence>
<gene>
    <name evidence="2" type="ORF">M23134_01999</name>
</gene>
<comment type="caution">
    <text evidence="2">The sequence shown here is derived from an EMBL/GenBank/DDBJ whole genome shotgun (WGS) entry which is preliminary data.</text>
</comment>
<feature type="transmembrane region" description="Helical" evidence="1">
    <location>
        <begin position="43"/>
        <end position="64"/>
    </location>
</feature>
<name>A1ZCG8_MICM2</name>
<dbReference type="RefSeq" id="WP_002692837.1">
    <property type="nucleotide sequence ID" value="NZ_AAWS01000001.1"/>
</dbReference>
<dbReference type="AlphaFoldDB" id="A1ZCG8"/>
<sequence>MYEKTVKYVPFNKRFWDKAMLIVVLMGIQAIILGIVATVTQIWFLLAPIVVVLIGGGVNAYIFWKRMRYFLQHIKISDEQIVYVDLYYKDEPRQLTIPLHTFTVKFRYSGGKDRKTVLSLFDGNRLLAKQYDYGEWGTSSMGEVFRTIKQLKNEELSLKEERMLEGKGLFF</sequence>